<gene>
    <name evidence="8" type="ORF">H0484_11875</name>
</gene>
<feature type="domain" description="PLD phosphodiesterase" evidence="7">
    <location>
        <begin position="219"/>
        <end position="246"/>
    </location>
</feature>
<accession>A0ABS8CF60</accession>
<dbReference type="Proteomes" id="UP000776983">
    <property type="component" value="Unassembled WGS sequence"/>
</dbReference>
<dbReference type="PROSITE" id="PS50035">
    <property type="entry name" value="PLD"/>
    <property type="match status" value="2"/>
</dbReference>
<dbReference type="EMBL" id="JACDXW010000006">
    <property type="protein sequence ID" value="MCB5364444.1"/>
    <property type="molecule type" value="Genomic_DNA"/>
</dbReference>
<feature type="transmembrane region" description="Helical" evidence="6">
    <location>
        <begin position="42"/>
        <end position="63"/>
    </location>
</feature>
<dbReference type="InterPro" id="IPR027379">
    <property type="entry name" value="CLS_N"/>
</dbReference>
<dbReference type="SMART" id="SM00155">
    <property type="entry name" value="PLDc"/>
    <property type="match status" value="2"/>
</dbReference>
<keyword evidence="5 6" id="KW-0472">Membrane</keyword>
<evidence type="ECO:0000256" key="6">
    <source>
        <dbReference type="SAM" id="Phobius"/>
    </source>
</evidence>
<reference evidence="8 9" key="1">
    <citation type="submission" date="2020-07" db="EMBL/GenBank/DDBJ databases">
        <title>Pusillimonas sp. nov., isolated from poultry manure in Taiwan.</title>
        <authorList>
            <person name="Lin S.-Y."/>
            <person name="Tang Y.-S."/>
            <person name="Young C.-C."/>
        </authorList>
    </citation>
    <scope>NUCLEOTIDE SEQUENCE [LARGE SCALE GENOMIC DNA]</scope>
    <source>
        <strain evidence="8 9">CC-YST705</strain>
    </source>
</reference>
<dbReference type="PANTHER" id="PTHR21248:SF22">
    <property type="entry name" value="PHOSPHOLIPASE D"/>
    <property type="match status" value="1"/>
</dbReference>
<dbReference type="InterPro" id="IPR001736">
    <property type="entry name" value="PLipase_D/transphosphatidylase"/>
</dbReference>
<proteinExistence type="predicted"/>
<evidence type="ECO:0000256" key="1">
    <source>
        <dbReference type="ARBA" id="ARBA00004651"/>
    </source>
</evidence>
<comment type="caution">
    <text evidence="8">The sequence shown here is derived from an EMBL/GenBank/DDBJ whole genome shotgun (WGS) entry which is preliminary data.</text>
</comment>
<comment type="subcellular location">
    <subcellularLocation>
        <location evidence="1">Cell membrane</location>
        <topology evidence="1">Multi-pass membrane protein</topology>
    </subcellularLocation>
</comment>
<feature type="domain" description="PLD phosphodiesterase" evidence="7">
    <location>
        <begin position="398"/>
        <end position="425"/>
    </location>
</feature>
<name>A0ABS8CF60_9BURK</name>
<dbReference type="Gene3D" id="3.30.870.10">
    <property type="entry name" value="Endonuclease Chain A"/>
    <property type="match status" value="3"/>
</dbReference>
<evidence type="ECO:0000313" key="8">
    <source>
        <dbReference type="EMBL" id="MCB5364444.1"/>
    </source>
</evidence>
<dbReference type="Pfam" id="PF13091">
    <property type="entry name" value="PLDc_2"/>
    <property type="match status" value="2"/>
</dbReference>
<keyword evidence="2" id="KW-1003">Cell membrane</keyword>
<evidence type="ECO:0000259" key="7">
    <source>
        <dbReference type="PROSITE" id="PS50035"/>
    </source>
</evidence>
<organism evidence="8 9">
    <name type="scientific">Mesopusillimonas faecipullorum</name>
    <dbReference type="NCBI Taxonomy" id="2755040"/>
    <lineage>
        <taxon>Bacteria</taxon>
        <taxon>Pseudomonadati</taxon>
        <taxon>Pseudomonadota</taxon>
        <taxon>Betaproteobacteria</taxon>
        <taxon>Burkholderiales</taxon>
        <taxon>Alcaligenaceae</taxon>
        <taxon>Mesopusillimonas</taxon>
    </lineage>
</organism>
<evidence type="ECO:0000256" key="5">
    <source>
        <dbReference type="ARBA" id="ARBA00023136"/>
    </source>
</evidence>
<dbReference type="PANTHER" id="PTHR21248">
    <property type="entry name" value="CARDIOLIPIN SYNTHASE"/>
    <property type="match status" value="1"/>
</dbReference>
<dbReference type="SUPFAM" id="SSF56024">
    <property type="entry name" value="Phospholipase D/nuclease"/>
    <property type="match status" value="2"/>
</dbReference>
<dbReference type="CDD" id="cd09157">
    <property type="entry name" value="PLDc_CLS_unchar2_1"/>
    <property type="match status" value="1"/>
</dbReference>
<evidence type="ECO:0000256" key="4">
    <source>
        <dbReference type="ARBA" id="ARBA00022989"/>
    </source>
</evidence>
<keyword evidence="9" id="KW-1185">Reference proteome</keyword>
<feature type="transmembrane region" description="Helical" evidence="6">
    <location>
        <begin position="12"/>
        <end position="30"/>
    </location>
</feature>
<dbReference type="InterPro" id="IPR025202">
    <property type="entry name" value="PLD-like_dom"/>
</dbReference>
<protein>
    <submittedName>
        <fullName evidence="8">PLDc N-terminal domain-containing protein</fullName>
    </submittedName>
</protein>
<sequence>MIDTLEALFQEYWPHFLFLLSTVSATIAATHAAMNKTDVRAAIAWVGVILLSPLLGAMLYLIAGINRVRKDYISQERDRLQRIYRQLPDPPEIPLSELSPAQLAMLTLGDNVSDFPLSAGNHIRLLQGGDETYAAMLEAIDQAQCTIALQSYIFDNDVVGQRFVQALAKAKARGVTVRILLDAVGVRYSRPRITGSLRQAGLTTALFMTNPLGLRSAYANLRSHRKILVIDGQVGFTGGMNIRAGFTRDVAGDSVTMDTHFKFEGPLVLQLLTVFMHDWEFTTREALDLQAWCSKPALAVPLPRVLARGIRSGPDRSIFSTHQMLQGAFALAQKHIRIQSPYFLPDQVLIGALCTAAKRGVQVDIVIPGNNNLKLVQYAMLGQLDLILRSGCRVWCSAGSFDHSKLLTVDHAWSYVGSSNMDPRSHRLNFEMDVEVHDAALAQHIAALIDGNRTNASQITEQTLAAQPFWKRLRNRVIWLATPYL</sequence>
<evidence type="ECO:0000256" key="3">
    <source>
        <dbReference type="ARBA" id="ARBA00022692"/>
    </source>
</evidence>
<dbReference type="RefSeq" id="WP_226954863.1">
    <property type="nucleotide sequence ID" value="NZ_JACDXW010000006.1"/>
</dbReference>
<evidence type="ECO:0000256" key="2">
    <source>
        <dbReference type="ARBA" id="ARBA00022475"/>
    </source>
</evidence>
<dbReference type="Pfam" id="PF13396">
    <property type="entry name" value="PLDc_N"/>
    <property type="match status" value="1"/>
</dbReference>
<evidence type="ECO:0000313" key="9">
    <source>
        <dbReference type="Proteomes" id="UP000776983"/>
    </source>
</evidence>
<keyword evidence="4 6" id="KW-1133">Transmembrane helix</keyword>
<keyword evidence="3 6" id="KW-0812">Transmembrane</keyword>